<dbReference type="Pfam" id="PF04542">
    <property type="entry name" value="Sigma70_r2"/>
    <property type="match status" value="1"/>
</dbReference>
<dbReference type="SUPFAM" id="SSF88946">
    <property type="entry name" value="Sigma2 domain of RNA polymerase sigma factors"/>
    <property type="match status" value="1"/>
</dbReference>
<organism evidence="9">
    <name type="scientific">marine metagenome</name>
    <dbReference type="NCBI Taxonomy" id="408172"/>
    <lineage>
        <taxon>unclassified sequences</taxon>
        <taxon>metagenomes</taxon>
        <taxon>ecological metagenomes</taxon>
    </lineage>
</organism>
<dbReference type="SUPFAM" id="SSF88659">
    <property type="entry name" value="Sigma3 and sigma4 domains of RNA polymerase sigma factors"/>
    <property type="match status" value="1"/>
</dbReference>
<evidence type="ECO:0000259" key="7">
    <source>
        <dbReference type="Pfam" id="PF04542"/>
    </source>
</evidence>
<dbReference type="InterPro" id="IPR014284">
    <property type="entry name" value="RNA_pol_sigma-70_dom"/>
</dbReference>
<dbReference type="InterPro" id="IPR013325">
    <property type="entry name" value="RNA_pol_sigma_r2"/>
</dbReference>
<keyword evidence="5" id="KW-0804">Transcription</keyword>
<keyword evidence="4" id="KW-0238">DNA-binding</keyword>
<name>A0A382GD53_9ZZZZ</name>
<dbReference type="InterPro" id="IPR036388">
    <property type="entry name" value="WH-like_DNA-bd_sf"/>
</dbReference>
<feature type="compositionally biased region" description="Basic and acidic residues" evidence="6">
    <location>
        <begin position="69"/>
        <end position="81"/>
    </location>
</feature>
<evidence type="ECO:0000259" key="8">
    <source>
        <dbReference type="Pfam" id="PF08281"/>
    </source>
</evidence>
<evidence type="ECO:0000256" key="2">
    <source>
        <dbReference type="ARBA" id="ARBA00023015"/>
    </source>
</evidence>
<dbReference type="InterPro" id="IPR000838">
    <property type="entry name" value="RNA_pol_sigma70_ECF_CS"/>
</dbReference>
<proteinExistence type="inferred from homology"/>
<dbReference type="CDD" id="cd06171">
    <property type="entry name" value="Sigma70_r4"/>
    <property type="match status" value="1"/>
</dbReference>
<dbReference type="InterPro" id="IPR013324">
    <property type="entry name" value="RNA_pol_sigma_r3/r4-like"/>
</dbReference>
<dbReference type="GO" id="GO:0016987">
    <property type="term" value="F:sigma factor activity"/>
    <property type="evidence" value="ECO:0007669"/>
    <property type="project" value="UniProtKB-KW"/>
</dbReference>
<evidence type="ECO:0000256" key="3">
    <source>
        <dbReference type="ARBA" id="ARBA00023082"/>
    </source>
</evidence>
<dbReference type="PROSITE" id="PS01063">
    <property type="entry name" value="SIGMA70_ECF"/>
    <property type="match status" value="1"/>
</dbReference>
<dbReference type="PANTHER" id="PTHR43133:SF8">
    <property type="entry name" value="RNA POLYMERASE SIGMA FACTOR HI_1459-RELATED"/>
    <property type="match status" value="1"/>
</dbReference>
<evidence type="ECO:0000256" key="5">
    <source>
        <dbReference type="ARBA" id="ARBA00023163"/>
    </source>
</evidence>
<evidence type="ECO:0000313" key="9">
    <source>
        <dbReference type="EMBL" id="SVB73130.1"/>
    </source>
</evidence>
<feature type="domain" description="RNA polymerase sigma factor 70 region 4 type 2" evidence="8">
    <location>
        <begin position="109"/>
        <end position="159"/>
    </location>
</feature>
<evidence type="ECO:0000256" key="4">
    <source>
        <dbReference type="ARBA" id="ARBA00023125"/>
    </source>
</evidence>
<reference evidence="9" key="1">
    <citation type="submission" date="2018-05" db="EMBL/GenBank/DDBJ databases">
        <authorList>
            <person name="Lanie J.A."/>
            <person name="Ng W.-L."/>
            <person name="Kazmierczak K.M."/>
            <person name="Andrzejewski T.M."/>
            <person name="Davidsen T.M."/>
            <person name="Wayne K.J."/>
            <person name="Tettelin H."/>
            <person name="Glass J.I."/>
            <person name="Rusch D."/>
            <person name="Podicherti R."/>
            <person name="Tsui H.-C.T."/>
            <person name="Winkler M.E."/>
        </authorList>
    </citation>
    <scope>NUCLEOTIDE SEQUENCE</scope>
</reference>
<evidence type="ECO:0000256" key="1">
    <source>
        <dbReference type="ARBA" id="ARBA00010641"/>
    </source>
</evidence>
<dbReference type="GO" id="GO:0006352">
    <property type="term" value="P:DNA-templated transcription initiation"/>
    <property type="evidence" value="ECO:0007669"/>
    <property type="project" value="InterPro"/>
</dbReference>
<accession>A0A382GD53</accession>
<dbReference type="InterPro" id="IPR007627">
    <property type="entry name" value="RNA_pol_sigma70_r2"/>
</dbReference>
<dbReference type="Pfam" id="PF08281">
    <property type="entry name" value="Sigma70_r4_2"/>
    <property type="match status" value="1"/>
</dbReference>
<feature type="domain" description="RNA polymerase sigma-70 region 2" evidence="7">
    <location>
        <begin position="1"/>
        <end position="68"/>
    </location>
</feature>
<dbReference type="PANTHER" id="PTHR43133">
    <property type="entry name" value="RNA POLYMERASE ECF-TYPE SIGMA FACTO"/>
    <property type="match status" value="1"/>
</dbReference>
<feature type="region of interest" description="Disordered" evidence="6">
    <location>
        <begin position="68"/>
        <end position="90"/>
    </location>
</feature>
<dbReference type="NCBIfam" id="TIGR02937">
    <property type="entry name" value="sigma70-ECF"/>
    <property type="match status" value="1"/>
</dbReference>
<dbReference type="EMBL" id="UINC01054887">
    <property type="protein sequence ID" value="SVB73130.1"/>
    <property type="molecule type" value="Genomic_DNA"/>
</dbReference>
<sequence>MVEKFKQPVMNLVYRLINDIDEAEDIAQNVFVQVWKTRERYEPASKFTTWLFTIARNLGLNEIRRRTRHPADSLDEPRPDNESQPLRVVEDASSPIPADAALSGELRAKVEEALMDLPEKQRTALLLCREGGVRYEEIAEVLGGISLTAVKSIIFRGRAVLKNRLKPYLKSGEWQKK</sequence>
<dbReference type="GO" id="GO:0003677">
    <property type="term" value="F:DNA binding"/>
    <property type="evidence" value="ECO:0007669"/>
    <property type="project" value="UniProtKB-KW"/>
</dbReference>
<dbReference type="Gene3D" id="1.10.10.10">
    <property type="entry name" value="Winged helix-like DNA-binding domain superfamily/Winged helix DNA-binding domain"/>
    <property type="match status" value="1"/>
</dbReference>
<dbReference type="Gene3D" id="1.10.1740.10">
    <property type="match status" value="1"/>
</dbReference>
<comment type="similarity">
    <text evidence="1">Belongs to the sigma-70 factor family. ECF subfamily.</text>
</comment>
<keyword evidence="2" id="KW-0805">Transcription regulation</keyword>
<dbReference type="InterPro" id="IPR013249">
    <property type="entry name" value="RNA_pol_sigma70_r4_t2"/>
</dbReference>
<evidence type="ECO:0008006" key="10">
    <source>
        <dbReference type="Google" id="ProtNLM"/>
    </source>
</evidence>
<protein>
    <recommendedName>
        <fullName evidence="10">RNA polymerase sigma factor</fullName>
    </recommendedName>
</protein>
<evidence type="ECO:0000256" key="6">
    <source>
        <dbReference type="SAM" id="MobiDB-lite"/>
    </source>
</evidence>
<gene>
    <name evidence="9" type="ORF">METZ01_LOCUS225984</name>
</gene>
<keyword evidence="3" id="KW-0731">Sigma factor</keyword>
<dbReference type="AlphaFoldDB" id="A0A382GD53"/>
<dbReference type="InterPro" id="IPR039425">
    <property type="entry name" value="RNA_pol_sigma-70-like"/>
</dbReference>